<dbReference type="AlphaFoldDB" id="X1FSP4"/>
<name>X1FSP4_9ZZZZ</name>
<accession>X1FSP4</accession>
<evidence type="ECO:0000313" key="1">
    <source>
        <dbReference type="EMBL" id="GAH35540.1"/>
    </source>
</evidence>
<dbReference type="EMBL" id="BARU01006691">
    <property type="protein sequence ID" value="GAH35540.1"/>
    <property type="molecule type" value="Genomic_DNA"/>
</dbReference>
<proteinExistence type="predicted"/>
<reference evidence="1" key="1">
    <citation type="journal article" date="2014" name="Front. Microbiol.">
        <title>High frequency of phylogenetically diverse reductive dehalogenase-homologous genes in deep subseafloor sedimentary metagenomes.</title>
        <authorList>
            <person name="Kawai M."/>
            <person name="Futagami T."/>
            <person name="Toyoda A."/>
            <person name="Takaki Y."/>
            <person name="Nishi S."/>
            <person name="Hori S."/>
            <person name="Arai W."/>
            <person name="Tsubouchi T."/>
            <person name="Morono Y."/>
            <person name="Uchiyama I."/>
            <person name="Ito T."/>
            <person name="Fujiyama A."/>
            <person name="Inagaki F."/>
            <person name="Takami H."/>
        </authorList>
    </citation>
    <scope>NUCLEOTIDE SEQUENCE</scope>
    <source>
        <strain evidence="1">Expedition CK06-06</strain>
    </source>
</reference>
<organism evidence="1">
    <name type="scientific">marine sediment metagenome</name>
    <dbReference type="NCBI Taxonomy" id="412755"/>
    <lineage>
        <taxon>unclassified sequences</taxon>
        <taxon>metagenomes</taxon>
        <taxon>ecological metagenomes</taxon>
    </lineage>
</organism>
<protein>
    <submittedName>
        <fullName evidence="1">Uncharacterized protein</fullName>
    </submittedName>
</protein>
<sequence length="59" mass="6437">MTESPINAPPFSPGPESELLKFRVPEVEDIEVVLIRLEDGTVVARTAAELEAEGSQRES</sequence>
<gene>
    <name evidence="1" type="ORF">S03H2_13175</name>
</gene>
<comment type="caution">
    <text evidence="1">The sequence shown here is derived from an EMBL/GenBank/DDBJ whole genome shotgun (WGS) entry which is preliminary data.</text>
</comment>